<evidence type="ECO:0000259" key="2">
    <source>
        <dbReference type="Pfam" id="PF10099"/>
    </source>
</evidence>
<evidence type="ECO:0000313" key="4">
    <source>
        <dbReference type="Proteomes" id="UP001449657"/>
    </source>
</evidence>
<dbReference type="Proteomes" id="UP001449657">
    <property type="component" value="Chromosome"/>
</dbReference>
<evidence type="ECO:0000313" key="3">
    <source>
        <dbReference type="EMBL" id="WZN44386.1"/>
    </source>
</evidence>
<keyword evidence="1" id="KW-1133">Transmembrane helix</keyword>
<evidence type="ECO:0000256" key="1">
    <source>
        <dbReference type="SAM" id="Phobius"/>
    </source>
</evidence>
<feature type="transmembrane region" description="Helical" evidence="1">
    <location>
        <begin position="94"/>
        <end position="116"/>
    </location>
</feature>
<organism evidence="3 4">
    <name type="scientific">Chitinophaga caseinilytica</name>
    <dbReference type="NCBI Taxonomy" id="2267521"/>
    <lineage>
        <taxon>Bacteria</taxon>
        <taxon>Pseudomonadati</taxon>
        <taxon>Bacteroidota</taxon>
        <taxon>Chitinophagia</taxon>
        <taxon>Chitinophagales</taxon>
        <taxon>Chitinophagaceae</taxon>
        <taxon>Chitinophaga</taxon>
    </lineage>
</organism>
<dbReference type="EMBL" id="CP150096">
    <property type="protein sequence ID" value="WZN44386.1"/>
    <property type="molecule type" value="Genomic_DNA"/>
</dbReference>
<keyword evidence="4" id="KW-1185">Reference proteome</keyword>
<proteinExistence type="predicted"/>
<dbReference type="RefSeq" id="WP_341839170.1">
    <property type="nucleotide sequence ID" value="NZ_CP150096.1"/>
</dbReference>
<reference evidence="3 4" key="1">
    <citation type="submission" date="2024-03" db="EMBL/GenBank/DDBJ databases">
        <title>Chitinophaga caseinilytica sp. nov., a casein hydrolysing bacterium isolated from forest soil.</title>
        <authorList>
            <person name="Lee D.S."/>
            <person name="Han D.M."/>
            <person name="Baek J.H."/>
            <person name="Choi D.G."/>
            <person name="Jeon J.H."/>
            <person name="Jeon C.O."/>
        </authorList>
    </citation>
    <scope>NUCLEOTIDE SEQUENCE [LARGE SCALE GENOMIC DNA]</scope>
    <source>
        <strain evidence="3 4">KACC 19118</strain>
    </source>
</reference>
<gene>
    <name evidence="3" type="ORF">WJU22_15930</name>
</gene>
<keyword evidence="1" id="KW-0472">Membrane</keyword>
<protein>
    <submittedName>
        <fullName evidence="3">Anti-sigma factor</fullName>
    </submittedName>
</protein>
<accession>A0ABZ2YWS1</accession>
<dbReference type="Pfam" id="PF10099">
    <property type="entry name" value="RskA_C"/>
    <property type="match status" value="1"/>
</dbReference>
<sequence>MIESYVLGLATPEERAEVEKYRARYPEIEAAIQKCEANLEAYCFDHAKPLEINMWDNLKRRFAESTDVTGVGHPYPGTGTLVHDRKLVRGAFSWGRVAAAAVFLLLVSVAGNVLLYQRYHRLKDDYAAVIHRNDLLLAGNNAIRDTISMVYSHVRSVAAPGTRKILLKGVGGKEGEVTIYWNDDSHDVFVYTQHLPPAPKGKQFQLWALVDGKPVDAGMLDNCLGFCRLKPVEHADAFAITLEKEGGSPTPDLTQLYVMGNVAG</sequence>
<dbReference type="InterPro" id="IPR051474">
    <property type="entry name" value="Anti-sigma-K/W_factor"/>
</dbReference>
<name>A0ABZ2YWS1_9BACT</name>
<dbReference type="InterPro" id="IPR018764">
    <property type="entry name" value="RskA_C"/>
</dbReference>
<feature type="domain" description="Anti-sigma K factor RskA C-terminal" evidence="2">
    <location>
        <begin position="98"/>
        <end position="251"/>
    </location>
</feature>
<dbReference type="PANTHER" id="PTHR37461:SF1">
    <property type="entry name" value="ANTI-SIGMA-K FACTOR RSKA"/>
    <property type="match status" value="1"/>
</dbReference>
<dbReference type="PANTHER" id="PTHR37461">
    <property type="entry name" value="ANTI-SIGMA-K FACTOR RSKA"/>
    <property type="match status" value="1"/>
</dbReference>
<keyword evidence="1" id="KW-0812">Transmembrane</keyword>